<evidence type="ECO:0000313" key="2">
    <source>
        <dbReference type="Proteomes" id="UP001176021"/>
    </source>
</evidence>
<keyword evidence="2" id="KW-1185">Reference proteome</keyword>
<evidence type="ECO:0000313" key="1">
    <source>
        <dbReference type="EMBL" id="MDO0824055.1"/>
    </source>
</evidence>
<gene>
    <name evidence="1" type="ORF">M8H41_14530</name>
</gene>
<comment type="caution">
    <text evidence="1">The sequence shown here is derived from an EMBL/GenBank/DDBJ whole genome shotgun (WGS) entry which is preliminary data.</text>
</comment>
<dbReference type="EMBL" id="JAMJEV010000011">
    <property type="protein sequence ID" value="MDO0824055.1"/>
    <property type="molecule type" value="Genomic_DNA"/>
</dbReference>
<organism evidence="1 2">
    <name type="scientific">Desulfosporosinus nitroreducens</name>
    <dbReference type="NCBI Taxonomy" id="2018668"/>
    <lineage>
        <taxon>Bacteria</taxon>
        <taxon>Bacillati</taxon>
        <taxon>Bacillota</taxon>
        <taxon>Clostridia</taxon>
        <taxon>Eubacteriales</taxon>
        <taxon>Desulfitobacteriaceae</taxon>
        <taxon>Desulfosporosinus</taxon>
    </lineage>
</organism>
<protein>
    <submittedName>
        <fullName evidence="1">Uncharacterized protein</fullName>
    </submittedName>
</protein>
<proteinExistence type="predicted"/>
<dbReference type="Proteomes" id="UP001176021">
    <property type="component" value="Unassembled WGS sequence"/>
</dbReference>
<sequence length="178" mass="20625">MLADDWFAVSSFLYSGITQKLSFYKDYPKYATPREMKELEDALGIYLKNCIGSGKFLVEEYQALGRSLRVHQENILKAARTIEDYRKLERFNPRQLCQIDIGLKKGIDVSKYADPSYKVEQMQEIRWGLEDGVDVNSYTDPELSPSEMERRRLNLICISKTGSNEVGKEVEDEYDVEI</sequence>
<accession>A0ABT8QTY6</accession>
<dbReference type="RefSeq" id="WP_302049096.1">
    <property type="nucleotide sequence ID" value="NZ_JAMJEV010000011.1"/>
</dbReference>
<reference evidence="1" key="1">
    <citation type="submission" date="2022-05" db="EMBL/GenBank/DDBJ databases">
        <title>Expanded diversity of anoxic marine methylotrophy in a Black Sea sulfate reducing microorganism.</title>
        <authorList>
            <person name="Fischer P.Q."/>
            <person name="Stams A.J.M."/>
            <person name="Villanueva L."/>
            <person name="Sousa D.Z."/>
        </authorList>
    </citation>
    <scope>NUCLEOTIDE SEQUENCE</scope>
    <source>
        <strain evidence="1">P130</strain>
    </source>
</reference>
<name>A0ABT8QTY6_9FIRM</name>